<evidence type="ECO:0000313" key="1">
    <source>
        <dbReference type="EMBL" id="WGV24012.1"/>
    </source>
</evidence>
<protein>
    <submittedName>
        <fullName evidence="1">Helix-turn-helix domain-containing protein</fullName>
    </submittedName>
</protein>
<dbReference type="Proteomes" id="UP001223520">
    <property type="component" value="Chromosome"/>
</dbReference>
<dbReference type="Pfam" id="PF13565">
    <property type="entry name" value="HTH_32"/>
    <property type="match status" value="1"/>
</dbReference>
<dbReference type="EMBL" id="CP124543">
    <property type="protein sequence ID" value="WGV24012.1"/>
    <property type="molecule type" value="Genomic_DNA"/>
</dbReference>
<dbReference type="InterPro" id="IPR009057">
    <property type="entry name" value="Homeodomain-like_sf"/>
</dbReference>
<sequence>MSRPFQIEIKERQEELEKSLRHATEASSKERLQMLYWLKSGQVSSRRSLAQRLGRDESNITRWVRKYKDEGRRGLLEVKHAPAKVPLISGEDLERLKKRLQEPSGFHSYGQIQQWFKNELGLSIAYKTVYEVVHNRLGAKLKVPRPQSNYT</sequence>
<evidence type="ECO:0000313" key="2">
    <source>
        <dbReference type="Proteomes" id="UP001223520"/>
    </source>
</evidence>
<name>A0AAJ6P7W6_9CYAN</name>
<dbReference type="AlphaFoldDB" id="A0AAJ6P7W6"/>
<dbReference type="KEGG" id="hbq:QI031_19660"/>
<accession>A0AAJ6P7W6</accession>
<dbReference type="SUPFAM" id="SSF46689">
    <property type="entry name" value="Homeodomain-like"/>
    <property type="match status" value="1"/>
</dbReference>
<proteinExistence type="predicted"/>
<organism evidence="1 2">
    <name type="scientific">Halotia branconii CENA392</name>
    <dbReference type="NCBI Taxonomy" id="1539056"/>
    <lineage>
        <taxon>Bacteria</taxon>
        <taxon>Bacillati</taxon>
        <taxon>Cyanobacteriota</taxon>
        <taxon>Cyanophyceae</taxon>
        <taxon>Nostocales</taxon>
        <taxon>Nodulariaceae</taxon>
        <taxon>Halotia</taxon>
    </lineage>
</organism>
<keyword evidence="2" id="KW-1185">Reference proteome</keyword>
<dbReference type="RefSeq" id="WP_281481341.1">
    <property type="nucleotide sequence ID" value="NZ_CP124543.1"/>
</dbReference>
<reference evidence="1 2" key="1">
    <citation type="journal article" date="2023" name="Limnol Oceanogr Lett">
        <title>Environmental adaptations by the intertidal Antarctic cyanobacterium Halotia branconii CENA392 as revealed using long-read genome sequencing.</title>
        <authorList>
            <person name="Dextro R.B."/>
            <person name="Delbaje E."/>
            <person name="Freitas P.N.N."/>
            <person name="Geraldes V."/>
            <person name="Pinto E."/>
            <person name="Long P.F."/>
            <person name="Fiore M.F."/>
        </authorList>
    </citation>
    <scope>NUCLEOTIDE SEQUENCE [LARGE SCALE GENOMIC DNA]</scope>
    <source>
        <strain evidence="1 2">CENA392</strain>
    </source>
</reference>
<gene>
    <name evidence="1" type="ORF">QI031_19660</name>
</gene>